<dbReference type="CDD" id="cd07067">
    <property type="entry name" value="HP_PGM_like"/>
    <property type="match status" value="1"/>
</dbReference>
<dbReference type="InterPro" id="IPR029033">
    <property type="entry name" value="His_PPase_superfam"/>
</dbReference>
<gene>
    <name evidence="1" type="ORF">J2Z66_005645</name>
</gene>
<dbReference type="SMART" id="SM00855">
    <property type="entry name" value="PGAM"/>
    <property type="match status" value="1"/>
</dbReference>
<dbReference type="RefSeq" id="WP_209975882.1">
    <property type="nucleotide sequence ID" value="NZ_JAGGLB010000022.1"/>
</dbReference>
<dbReference type="Gene3D" id="3.40.50.1240">
    <property type="entry name" value="Phosphoglycerate mutase-like"/>
    <property type="match status" value="1"/>
</dbReference>
<evidence type="ECO:0000313" key="1">
    <source>
        <dbReference type="EMBL" id="MBP1994019.1"/>
    </source>
</evidence>
<dbReference type="PANTHER" id="PTHR48100:SF1">
    <property type="entry name" value="HISTIDINE PHOSPHATASE FAMILY PROTEIN-RELATED"/>
    <property type="match status" value="1"/>
</dbReference>
<dbReference type="PANTHER" id="PTHR48100">
    <property type="entry name" value="BROAD-SPECIFICITY PHOSPHATASE YOR283W-RELATED"/>
    <property type="match status" value="1"/>
</dbReference>
<organism evidence="1 2">
    <name type="scientific">Paenibacillus eucommiae</name>
    <dbReference type="NCBI Taxonomy" id="1355755"/>
    <lineage>
        <taxon>Bacteria</taxon>
        <taxon>Bacillati</taxon>
        <taxon>Bacillota</taxon>
        <taxon>Bacilli</taxon>
        <taxon>Bacillales</taxon>
        <taxon>Paenibacillaceae</taxon>
        <taxon>Paenibacillus</taxon>
    </lineage>
</organism>
<dbReference type="InterPro" id="IPR050275">
    <property type="entry name" value="PGM_Phosphatase"/>
</dbReference>
<dbReference type="SUPFAM" id="SSF53254">
    <property type="entry name" value="Phosphoglycerate mutase-like"/>
    <property type="match status" value="1"/>
</dbReference>
<comment type="caution">
    <text evidence="1">The sequence shown here is derived from an EMBL/GenBank/DDBJ whole genome shotgun (WGS) entry which is preliminary data.</text>
</comment>
<protein>
    <submittedName>
        <fullName evidence="1">2,3-bisphosphoglycerate-dependent phosphoglycerate mutase</fullName>
        <ecNumber evidence="1">5.4.2.11</ecNumber>
    </submittedName>
</protein>
<dbReference type="EMBL" id="JAGGLB010000022">
    <property type="protein sequence ID" value="MBP1994019.1"/>
    <property type="molecule type" value="Genomic_DNA"/>
</dbReference>
<dbReference type="Proteomes" id="UP001519287">
    <property type="component" value="Unassembled WGS sequence"/>
</dbReference>
<dbReference type="GO" id="GO:0004619">
    <property type="term" value="F:phosphoglycerate mutase activity"/>
    <property type="evidence" value="ECO:0007669"/>
    <property type="project" value="UniProtKB-EC"/>
</dbReference>
<sequence length="188" mass="21086">MKNVSTKLGKNLYIVRHCKAAGQAADAPLTELGLEQATKLADFFSDKSIDCILSSPYERAYSTIVPLAKKLGLPIGLDERLTERVLLGKDHPDWFEMLRETYEDLDLCYEGGESSRMAMKRAAAVVSEVREGGSSNAVIVTHGNLMSLLLKHFDSRIGFKEWEALSNPDVFQLSFLNDTFRIQRIWEG</sequence>
<accession>A0ABS4J5E8</accession>
<dbReference type="EC" id="5.4.2.11" evidence="1"/>
<proteinExistence type="predicted"/>
<keyword evidence="2" id="KW-1185">Reference proteome</keyword>
<reference evidence="1 2" key="1">
    <citation type="submission" date="2021-03" db="EMBL/GenBank/DDBJ databases">
        <title>Genomic Encyclopedia of Type Strains, Phase IV (KMG-IV): sequencing the most valuable type-strain genomes for metagenomic binning, comparative biology and taxonomic classification.</title>
        <authorList>
            <person name="Goeker M."/>
        </authorList>
    </citation>
    <scope>NUCLEOTIDE SEQUENCE [LARGE SCALE GENOMIC DNA]</scope>
    <source>
        <strain evidence="1 2">DSM 26048</strain>
    </source>
</reference>
<keyword evidence="1" id="KW-0413">Isomerase</keyword>
<dbReference type="Pfam" id="PF00300">
    <property type="entry name" value="His_Phos_1"/>
    <property type="match status" value="1"/>
</dbReference>
<name>A0ABS4J5E8_9BACL</name>
<evidence type="ECO:0000313" key="2">
    <source>
        <dbReference type="Proteomes" id="UP001519287"/>
    </source>
</evidence>
<dbReference type="InterPro" id="IPR013078">
    <property type="entry name" value="His_Pase_superF_clade-1"/>
</dbReference>